<dbReference type="SUPFAM" id="SSF53850">
    <property type="entry name" value="Periplasmic binding protein-like II"/>
    <property type="match status" value="1"/>
</dbReference>
<sequence>MEKLIIYAAGSLRVAFPEIAKQFTEIHSTQIEFKFAPAGLLYEKIIEESAHPHAHLFASANTLHPQNLIKQNLASSHFIFADNSLCLVVRNQPHWTTLDSLSILFNSNTRIGMSTPLKDPSGDYTFILFDNIESQYPGKGEELKKRAKQLVGGTLTPTTPNGMHPAEYLLLNNIVDVYIGYTNYADKILGNPQLAILKLPTELIPAINYSIALLNHAHPITELFIHFLLSKQGQDCLAINGFIKKV</sequence>
<evidence type="ECO:0000313" key="2">
    <source>
        <dbReference type="Proteomes" id="UP000319138"/>
    </source>
</evidence>
<proteinExistence type="predicted"/>
<dbReference type="Pfam" id="PF13531">
    <property type="entry name" value="SBP_bac_11"/>
    <property type="match status" value="1"/>
</dbReference>
<dbReference type="Gene3D" id="3.40.190.10">
    <property type="entry name" value="Periplasmic binding protein-like II"/>
    <property type="match status" value="2"/>
</dbReference>
<evidence type="ECO:0000313" key="1">
    <source>
        <dbReference type="EMBL" id="TSJ89363.1"/>
    </source>
</evidence>
<name>A0A556RKE7_9GAMM</name>
<dbReference type="GO" id="GO:0015689">
    <property type="term" value="P:molybdate ion transport"/>
    <property type="evidence" value="ECO:0007669"/>
    <property type="project" value="TreeGrafter"/>
</dbReference>
<dbReference type="Proteomes" id="UP000319138">
    <property type="component" value="Unassembled WGS sequence"/>
</dbReference>
<dbReference type="PANTHER" id="PTHR30632">
    <property type="entry name" value="MOLYBDATE-BINDING PERIPLASMIC PROTEIN"/>
    <property type="match status" value="1"/>
</dbReference>
<dbReference type="RefSeq" id="WP_144189723.1">
    <property type="nucleotide sequence ID" value="NZ_VMHL01000003.1"/>
</dbReference>
<dbReference type="GO" id="GO:0030973">
    <property type="term" value="F:molybdate ion binding"/>
    <property type="evidence" value="ECO:0007669"/>
    <property type="project" value="TreeGrafter"/>
</dbReference>
<gene>
    <name evidence="1" type="ORF">FPQ14_07610</name>
</gene>
<dbReference type="AlphaFoldDB" id="A0A556RKE7"/>
<dbReference type="PANTHER" id="PTHR30632:SF0">
    <property type="entry name" value="SULFATE-BINDING PROTEIN"/>
    <property type="match status" value="1"/>
</dbReference>
<protein>
    <submittedName>
        <fullName evidence="1">Molybdate ABC transporter substrate-binding protein</fullName>
    </submittedName>
</protein>
<comment type="caution">
    <text evidence="1">The sequence shown here is derived from an EMBL/GenBank/DDBJ whole genome shotgun (WGS) entry which is preliminary data.</text>
</comment>
<organism evidence="1 2">
    <name type="scientific">Gilliamella apicola</name>
    <dbReference type="NCBI Taxonomy" id="1196095"/>
    <lineage>
        <taxon>Bacteria</taxon>
        <taxon>Pseudomonadati</taxon>
        <taxon>Pseudomonadota</taxon>
        <taxon>Gammaproteobacteria</taxon>
        <taxon>Orbales</taxon>
        <taxon>Orbaceae</taxon>
        <taxon>Gilliamella</taxon>
    </lineage>
</organism>
<reference evidence="1 2" key="1">
    <citation type="submission" date="2019-07" db="EMBL/GenBank/DDBJ databases">
        <title>Gilliamella genomes.</title>
        <authorList>
            <person name="Zheng H."/>
        </authorList>
    </citation>
    <scope>NUCLEOTIDE SEQUENCE [LARGE SCALE GENOMIC DNA]</scope>
    <source>
        <strain evidence="1 2">W8131</strain>
    </source>
</reference>
<dbReference type="EMBL" id="VMHL01000003">
    <property type="protein sequence ID" value="TSJ89363.1"/>
    <property type="molecule type" value="Genomic_DNA"/>
</dbReference>
<dbReference type="InterPro" id="IPR050682">
    <property type="entry name" value="ModA/WtpA"/>
</dbReference>
<accession>A0A556RKE7</accession>